<evidence type="ECO:0000256" key="5">
    <source>
        <dbReference type="ARBA" id="ARBA00022741"/>
    </source>
</evidence>
<dbReference type="EMBL" id="OV121138">
    <property type="protein sequence ID" value="CAH0560101.1"/>
    <property type="molecule type" value="Genomic_DNA"/>
</dbReference>
<dbReference type="InterPro" id="IPR013525">
    <property type="entry name" value="ABC2_TM"/>
</dbReference>
<dbReference type="GO" id="GO:0005524">
    <property type="term" value="F:ATP binding"/>
    <property type="evidence" value="ECO:0007669"/>
    <property type="project" value="UniProtKB-KW"/>
</dbReference>
<dbReference type="InterPro" id="IPR043926">
    <property type="entry name" value="ABCG_dom"/>
</dbReference>
<dbReference type="PANTHER" id="PTHR48041">
    <property type="entry name" value="ABC TRANSPORTER G FAMILY MEMBER 28"/>
    <property type="match status" value="1"/>
</dbReference>
<dbReference type="Pfam" id="PF19055">
    <property type="entry name" value="ABC2_membrane_7"/>
    <property type="match status" value="1"/>
</dbReference>
<evidence type="ECO:0000256" key="7">
    <source>
        <dbReference type="ARBA" id="ARBA00022989"/>
    </source>
</evidence>
<feature type="transmembrane region" description="Helical" evidence="9">
    <location>
        <begin position="462"/>
        <end position="482"/>
    </location>
</feature>
<feature type="transmembrane region" description="Helical" evidence="9">
    <location>
        <begin position="380"/>
        <end position="400"/>
    </location>
</feature>
<evidence type="ECO:0000256" key="3">
    <source>
        <dbReference type="ARBA" id="ARBA00022448"/>
    </source>
</evidence>
<evidence type="ECO:0000256" key="6">
    <source>
        <dbReference type="ARBA" id="ARBA00022840"/>
    </source>
</evidence>
<evidence type="ECO:0000256" key="4">
    <source>
        <dbReference type="ARBA" id="ARBA00022692"/>
    </source>
</evidence>
<gene>
    <name evidence="11" type="ORF">MELIAE_LOCUS9924</name>
</gene>
<dbReference type="Gene3D" id="3.40.50.300">
    <property type="entry name" value="P-loop containing nucleotide triphosphate hydrolases"/>
    <property type="match status" value="1"/>
</dbReference>
<dbReference type="OrthoDB" id="66620at2759"/>
<evidence type="ECO:0000256" key="9">
    <source>
        <dbReference type="SAM" id="Phobius"/>
    </source>
</evidence>
<evidence type="ECO:0000256" key="8">
    <source>
        <dbReference type="ARBA" id="ARBA00023136"/>
    </source>
</evidence>
<keyword evidence="7 9" id="KW-1133">Transmembrane helix</keyword>
<keyword evidence="3" id="KW-0813">Transport</keyword>
<feature type="transmembrane region" description="Helical" evidence="9">
    <location>
        <begin position="575"/>
        <end position="593"/>
    </location>
</feature>
<protein>
    <recommendedName>
        <fullName evidence="10">ABC transporter domain-containing protein</fullName>
    </recommendedName>
</protein>
<dbReference type="PROSITE" id="PS00211">
    <property type="entry name" value="ABC_TRANSPORTER_1"/>
    <property type="match status" value="1"/>
</dbReference>
<evidence type="ECO:0000259" key="10">
    <source>
        <dbReference type="PROSITE" id="PS50893"/>
    </source>
</evidence>
<evidence type="ECO:0000256" key="1">
    <source>
        <dbReference type="ARBA" id="ARBA00004141"/>
    </source>
</evidence>
<comment type="subcellular location">
    <subcellularLocation>
        <location evidence="1">Membrane</location>
        <topology evidence="1">Multi-pass membrane protein</topology>
    </subcellularLocation>
</comment>
<dbReference type="PROSITE" id="PS50893">
    <property type="entry name" value="ABC_TRANSPORTER_2"/>
    <property type="match status" value="1"/>
</dbReference>
<dbReference type="InterPro" id="IPR017871">
    <property type="entry name" value="ABC_transporter-like_CS"/>
</dbReference>
<proteinExistence type="inferred from homology"/>
<evidence type="ECO:0000256" key="2">
    <source>
        <dbReference type="ARBA" id="ARBA00005814"/>
    </source>
</evidence>
<dbReference type="InterPro" id="IPR003439">
    <property type="entry name" value="ABC_transporter-like_ATP-bd"/>
</dbReference>
<evidence type="ECO:0000313" key="12">
    <source>
        <dbReference type="Proteomes" id="UP001154078"/>
    </source>
</evidence>
<keyword evidence="5" id="KW-0547">Nucleotide-binding</keyword>
<feature type="transmembrane region" description="Helical" evidence="9">
    <location>
        <begin position="489"/>
        <end position="508"/>
    </location>
</feature>
<dbReference type="FunFam" id="3.40.50.300:FF:001077">
    <property type="entry name" value="Uncharacterized protein, isoform A"/>
    <property type="match status" value="1"/>
</dbReference>
<dbReference type="Pfam" id="PF01061">
    <property type="entry name" value="ABC2_membrane"/>
    <property type="match status" value="1"/>
</dbReference>
<feature type="domain" description="ABC transporter" evidence="10">
    <location>
        <begin position="18"/>
        <end position="257"/>
    </location>
</feature>
<dbReference type="CDD" id="cd03213">
    <property type="entry name" value="ABCG_EPDR"/>
    <property type="match status" value="1"/>
</dbReference>
<dbReference type="SMART" id="SM00382">
    <property type="entry name" value="AAA"/>
    <property type="match status" value="1"/>
</dbReference>
<keyword evidence="12" id="KW-1185">Reference proteome</keyword>
<dbReference type="SUPFAM" id="SSF52540">
    <property type="entry name" value="P-loop containing nucleoside triphosphate hydrolases"/>
    <property type="match status" value="1"/>
</dbReference>
<comment type="similarity">
    <text evidence="2">Belongs to the ABC transporter superfamily. ABCG family. Eye pigment precursor importer (TC 3.A.1.204) subfamily.</text>
</comment>
<sequence>MGDGKIIAPLLQTKQIDIEFDGLSFAVKKGKETKQIVKGVSGKFKSGELTAIMGPSGAGKTSLLNILTGFQKSGTEGTIKCTGGLKTKKGALQYKKECCYILQDDQLAPLFTVGEIMNIAANLKLGNITEKGKQFLIDEILKTLGLSMCYQTRCNRLSGGQKKRLSIALELIDNPPIMFLDEPTTGLDSLSSSQCVQMLKKLAREGRTIICTIHQPSASIYELFDHVYVMAQGQCIYQGASDNTVPYLSSVGFNCPQYHNPADYLLEVANGEYGIVTDMLAQAAVEKNWRKVAKLEEEERNNSIDLDIYPADSHSTKQYTPPSEFKKFFILLRRTFLQIYRDWTISHLKLVLHLLVGIFLGIFFQNAGQDGSKTINNLGFLLVSTVYLCYTSLMPAVLKFPSELAILKKERFNNWYSLKTYYAAFLVSDIPMQIIFSLGYTLTSYFLSGQPYEISRFLRVQGILALVNLASSSLGILLGTLVNPINGTFLGAILSCLMLSVAGFLVIFTHMSSVMYLLTYISYQSFAMEGMVQALYSFDRAPLTCPDDVEYCHYRFPKQILTEFGMEKDNYWVDVAYLLGNFVVLRLIAFCTLKKKLSAK</sequence>
<dbReference type="AlphaFoldDB" id="A0A9P0FMH4"/>
<dbReference type="GO" id="GO:0016887">
    <property type="term" value="F:ATP hydrolysis activity"/>
    <property type="evidence" value="ECO:0007669"/>
    <property type="project" value="InterPro"/>
</dbReference>
<keyword evidence="6" id="KW-0067">ATP-binding</keyword>
<dbReference type="InterPro" id="IPR027417">
    <property type="entry name" value="P-loop_NTPase"/>
</dbReference>
<dbReference type="InterPro" id="IPR050352">
    <property type="entry name" value="ABCG_transporters"/>
</dbReference>
<dbReference type="GO" id="GO:0005886">
    <property type="term" value="C:plasma membrane"/>
    <property type="evidence" value="ECO:0007669"/>
    <property type="project" value="TreeGrafter"/>
</dbReference>
<feature type="transmembrane region" description="Helical" evidence="9">
    <location>
        <begin position="421"/>
        <end position="442"/>
    </location>
</feature>
<dbReference type="GO" id="GO:0140359">
    <property type="term" value="F:ABC-type transporter activity"/>
    <property type="evidence" value="ECO:0007669"/>
    <property type="project" value="InterPro"/>
</dbReference>
<dbReference type="PANTHER" id="PTHR48041:SF32">
    <property type="entry name" value="PROTEIN WHITE-LIKE PROTEIN"/>
    <property type="match status" value="1"/>
</dbReference>
<keyword evidence="4 9" id="KW-0812">Transmembrane</keyword>
<reference evidence="11" key="1">
    <citation type="submission" date="2021-12" db="EMBL/GenBank/DDBJ databases">
        <authorList>
            <person name="King R."/>
        </authorList>
    </citation>
    <scope>NUCLEOTIDE SEQUENCE</scope>
</reference>
<evidence type="ECO:0000313" key="11">
    <source>
        <dbReference type="EMBL" id="CAH0560101.1"/>
    </source>
</evidence>
<dbReference type="Pfam" id="PF00005">
    <property type="entry name" value="ABC_tran"/>
    <property type="match status" value="1"/>
</dbReference>
<keyword evidence="8 9" id="KW-0472">Membrane</keyword>
<name>A0A9P0FMH4_BRAAE</name>
<accession>A0A9P0FMH4</accession>
<dbReference type="Proteomes" id="UP001154078">
    <property type="component" value="Chromosome 7"/>
</dbReference>
<feature type="transmembrane region" description="Helical" evidence="9">
    <location>
        <begin position="350"/>
        <end position="368"/>
    </location>
</feature>
<organism evidence="11 12">
    <name type="scientific">Brassicogethes aeneus</name>
    <name type="common">Rape pollen beetle</name>
    <name type="synonym">Meligethes aeneus</name>
    <dbReference type="NCBI Taxonomy" id="1431903"/>
    <lineage>
        <taxon>Eukaryota</taxon>
        <taxon>Metazoa</taxon>
        <taxon>Ecdysozoa</taxon>
        <taxon>Arthropoda</taxon>
        <taxon>Hexapoda</taxon>
        <taxon>Insecta</taxon>
        <taxon>Pterygota</taxon>
        <taxon>Neoptera</taxon>
        <taxon>Endopterygota</taxon>
        <taxon>Coleoptera</taxon>
        <taxon>Polyphaga</taxon>
        <taxon>Cucujiformia</taxon>
        <taxon>Nitidulidae</taxon>
        <taxon>Meligethinae</taxon>
        <taxon>Brassicogethes</taxon>
    </lineage>
</organism>
<dbReference type="InterPro" id="IPR003593">
    <property type="entry name" value="AAA+_ATPase"/>
</dbReference>